<evidence type="ECO:0000256" key="2">
    <source>
        <dbReference type="ARBA" id="ARBA00022527"/>
    </source>
</evidence>
<comment type="catalytic activity">
    <reaction evidence="11">
        <text>L-threonyl-[protein] + ATP = O-phospho-L-threonyl-[protein] + ADP + H(+)</text>
        <dbReference type="Rhea" id="RHEA:46608"/>
        <dbReference type="Rhea" id="RHEA-COMP:11060"/>
        <dbReference type="Rhea" id="RHEA-COMP:11605"/>
        <dbReference type="ChEBI" id="CHEBI:15378"/>
        <dbReference type="ChEBI" id="CHEBI:30013"/>
        <dbReference type="ChEBI" id="CHEBI:30616"/>
        <dbReference type="ChEBI" id="CHEBI:61977"/>
        <dbReference type="ChEBI" id="CHEBI:456216"/>
        <dbReference type="EC" id="2.7.11.1"/>
    </reaction>
</comment>
<feature type="region of interest" description="Disordered" evidence="12">
    <location>
        <begin position="497"/>
        <end position="516"/>
    </location>
</feature>
<feature type="non-terminal residue" evidence="15">
    <location>
        <position position="726"/>
    </location>
</feature>
<dbReference type="CDD" id="cd14007">
    <property type="entry name" value="STKc_Aurora"/>
    <property type="match status" value="1"/>
</dbReference>
<evidence type="ECO:0000256" key="10">
    <source>
        <dbReference type="PROSITE-ProRule" id="PRU10141"/>
    </source>
</evidence>
<feature type="binding site" evidence="8">
    <location>
        <position position="256"/>
    </location>
    <ligand>
        <name>ATP</name>
        <dbReference type="ChEBI" id="CHEBI:30616"/>
    </ligand>
</feature>
<evidence type="ECO:0000256" key="3">
    <source>
        <dbReference type="ARBA" id="ARBA00022679"/>
    </source>
</evidence>
<keyword evidence="16" id="KW-1185">Reference proteome</keyword>
<keyword evidence="3 11" id="KW-0808">Transferase</keyword>
<proteinExistence type="inferred from homology"/>
<feature type="transmembrane region" description="Helical" evidence="13">
    <location>
        <begin position="678"/>
        <end position="700"/>
    </location>
</feature>
<dbReference type="GO" id="GO:0004674">
    <property type="term" value="F:protein serine/threonine kinase activity"/>
    <property type="evidence" value="ECO:0007669"/>
    <property type="project" value="UniProtKB-KW"/>
</dbReference>
<dbReference type="PROSITE" id="PS00107">
    <property type="entry name" value="PROTEIN_KINASE_ATP"/>
    <property type="match status" value="1"/>
</dbReference>
<dbReference type="InterPro" id="IPR000719">
    <property type="entry name" value="Prot_kinase_dom"/>
</dbReference>
<evidence type="ECO:0000256" key="13">
    <source>
        <dbReference type="SAM" id="Phobius"/>
    </source>
</evidence>
<sequence length="726" mass="79264">ASSARTSGDDGKGPTPDLPCELAMIEVNSENAWSVPPQCWSMLLSPPLPWGPPAPVERNLHGITLDDLIKVNVGKEGALGGSPSGSTSSDSDDTPPRPALGRNASLRDLRKDEKKLGKGSFGEVLCVRISTDPSGRLYALKSLRKRDVEQGQLSGQVEREISVQSRLPAHPNILRLYSHFEDREYVYLLLEYCAKGELYHLLRTQHKRRFPVERAARYFLMAAQAVGHLHSHGIIHRDIKPENLLITADDTLKLADFGWCAELPPPVPGHASHARRHTFCGTLDYLSPEMLLGRGHNHSIDLWGLGVLLYELLAGRPPFNATDQRTVVNNIINVKLTFPADFPLVAEDLVRRLLVRDEGRRCTIGEVLAHPLCTSIESAQPAQPRRPVAQQPCSPPALPAAVVQKAPSQQRDRGNSHPGLVRVPTLRTLEQPAQAQQPPARELPLYLHRSLIQSPTAAPSLEPPSQVSMVVPSPSVQYRPLPSGILSVCYPPQRGVSAVKPPSNGTPVTVRVSGRHPPQPEPVGALAPTLGFQSLHESFAGSSSRPPVYHRRLQSPLPGFRDVDQSSLVLDASSFLSLDDSFVATTDTLGSQQTSAQHPPRVPSIRRVSRPHAFLVTTAMGNSALRGASRELGDCPDPPAPPFAGTLRPTPAFLNRVGPPLRTAQIGPTVGGNGGRTMVLYLTTTINVLIAFQVSWACYLQPRWRNLRSQMLDRFPSLQPDMDEKD</sequence>
<feature type="region of interest" description="Disordered" evidence="12">
    <location>
        <begin position="75"/>
        <end position="109"/>
    </location>
</feature>
<dbReference type="PANTHER" id="PTHR24350">
    <property type="entry name" value="SERINE/THREONINE-PROTEIN KINASE IAL-RELATED"/>
    <property type="match status" value="1"/>
</dbReference>
<evidence type="ECO:0000313" key="16">
    <source>
        <dbReference type="Proteomes" id="UP000553632"/>
    </source>
</evidence>
<dbReference type="PROSITE" id="PS00108">
    <property type="entry name" value="PROTEIN_KINASE_ST"/>
    <property type="match status" value="1"/>
</dbReference>
<feature type="binding site" evidence="8 10">
    <location>
        <position position="141"/>
    </location>
    <ligand>
        <name>ATP</name>
        <dbReference type="ChEBI" id="CHEBI:30616"/>
    </ligand>
</feature>
<feature type="binding site" evidence="8">
    <location>
        <begin position="242"/>
        <end position="243"/>
    </location>
    <ligand>
        <name>ATP</name>
        <dbReference type="ChEBI" id="CHEBI:30616"/>
    </ligand>
</feature>
<feature type="region of interest" description="Disordered" evidence="12">
    <location>
        <begin position="379"/>
        <end position="420"/>
    </location>
</feature>
<accession>A0A7J6THJ0</accession>
<evidence type="ECO:0000313" key="15">
    <source>
        <dbReference type="EMBL" id="KAF4744371.1"/>
    </source>
</evidence>
<evidence type="ECO:0000256" key="6">
    <source>
        <dbReference type="ARBA" id="ARBA00022840"/>
    </source>
</evidence>
<evidence type="ECO:0000256" key="8">
    <source>
        <dbReference type="PIRSR" id="PIRSR630616-2"/>
    </source>
</evidence>
<dbReference type="AlphaFoldDB" id="A0A7J6THJ0"/>
<gene>
    <name evidence="15" type="ORF">FOZ63_027500</name>
</gene>
<dbReference type="SMART" id="SM00220">
    <property type="entry name" value="S_TKc"/>
    <property type="match status" value="1"/>
</dbReference>
<dbReference type="OMA" id="CELAMIE"/>
<protein>
    <recommendedName>
        <fullName evidence="11">Aurora kinase</fullName>
        <ecNumber evidence="11">2.7.11.1</ecNumber>
    </recommendedName>
</protein>
<dbReference type="Pfam" id="PF00069">
    <property type="entry name" value="Pkinase"/>
    <property type="match status" value="1"/>
</dbReference>
<evidence type="ECO:0000256" key="4">
    <source>
        <dbReference type="ARBA" id="ARBA00022741"/>
    </source>
</evidence>
<organism evidence="15 16">
    <name type="scientific">Perkinsus olseni</name>
    <name type="common">Perkinsus atlanticus</name>
    <dbReference type="NCBI Taxonomy" id="32597"/>
    <lineage>
        <taxon>Eukaryota</taxon>
        <taxon>Sar</taxon>
        <taxon>Alveolata</taxon>
        <taxon>Perkinsozoa</taxon>
        <taxon>Perkinsea</taxon>
        <taxon>Perkinsida</taxon>
        <taxon>Perkinsidae</taxon>
        <taxon>Perkinsus</taxon>
    </lineage>
</organism>
<keyword evidence="6 8" id="KW-0067">ATP-binding</keyword>
<keyword evidence="5 11" id="KW-0418">Kinase</keyword>
<dbReference type="PROSITE" id="PS50011">
    <property type="entry name" value="PROTEIN_KINASE_DOM"/>
    <property type="match status" value="1"/>
</dbReference>
<comment type="catalytic activity">
    <reaction evidence="11">
        <text>L-seryl-[protein] + ATP = O-phospho-L-seryl-[protein] + ADP + H(+)</text>
        <dbReference type="Rhea" id="RHEA:17989"/>
        <dbReference type="Rhea" id="RHEA-COMP:9863"/>
        <dbReference type="Rhea" id="RHEA-COMP:11604"/>
        <dbReference type="ChEBI" id="CHEBI:15378"/>
        <dbReference type="ChEBI" id="CHEBI:29999"/>
        <dbReference type="ChEBI" id="CHEBI:30616"/>
        <dbReference type="ChEBI" id="CHEBI:83421"/>
        <dbReference type="ChEBI" id="CHEBI:456216"/>
        <dbReference type="EC" id="2.7.11.1"/>
    </reaction>
</comment>
<feature type="active site" description="Proton acceptor" evidence="7">
    <location>
        <position position="238"/>
    </location>
</feature>
<keyword evidence="13" id="KW-0472">Membrane</keyword>
<feature type="domain" description="Protein kinase" evidence="14">
    <location>
        <begin position="110"/>
        <end position="373"/>
    </location>
</feature>
<dbReference type="GO" id="GO:0005524">
    <property type="term" value="F:ATP binding"/>
    <property type="evidence" value="ECO:0007669"/>
    <property type="project" value="UniProtKB-UniRule"/>
</dbReference>
<feature type="cross-link" description="Glycyl lysine isopeptide (Lys-Gly) (interchain with G-Cter in SUMO2)" evidence="9">
    <location>
        <position position="240"/>
    </location>
</feature>
<dbReference type="InterPro" id="IPR017441">
    <property type="entry name" value="Protein_kinase_ATP_BS"/>
</dbReference>
<evidence type="ECO:0000256" key="9">
    <source>
        <dbReference type="PIRSR" id="PIRSR630616-3"/>
    </source>
</evidence>
<reference evidence="15 16" key="1">
    <citation type="submission" date="2020-04" db="EMBL/GenBank/DDBJ databases">
        <title>Perkinsus olseni comparative genomics.</title>
        <authorList>
            <person name="Bogema D.R."/>
        </authorList>
    </citation>
    <scope>NUCLEOTIDE SEQUENCE [LARGE SCALE GENOMIC DNA]</scope>
    <source>
        <strain evidence="15 16">ATCC PRA-207</strain>
    </source>
</reference>
<dbReference type="InterPro" id="IPR008271">
    <property type="entry name" value="Ser/Thr_kinase_AS"/>
</dbReference>
<dbReference type="FunFam" id="1.10.510.10:FF:000571">
    <property type="entry name" value="Maternal embryonic leucine zipper kinase"/>
    <property type="match status" value="1"/>
</dbReference>
<keyword evidence="13" id="KW-1133">Transmembrane helix</keyword>
<name>A0A7J6THJ0_PEROL</name>
<dbReference type="EMBL" id="JABANO010010890">
    <property type="protein sequence ID" value="KAF4744371.1"/>
    <property type="molecule type" value="Genomic_DNA"/>
</dbReference>
<feature type="compositionally biased region" description="Low complexity" evidence="12">
    <location>
        <begin position="379"/>
        <end position="392"/>
    </location>
</feature>
<evidence type="ECO:0000259" key="14">
    <source>
        <dbReference type="PROSITE" id="PS50011"/>
    </source>
</evidence>
<keyword evidence="2 11" id="KW-0723">Serine/threonine-protein kinase</keyword>
<dbReference type="InterPro" id="IPR030616">
    <property type="entry name" value="Aur-like"/>
</dbReference>
<comment type="subunit">
    <text evidence="1">Monomer.</text>
</comment>
<keyword evidence="4 8" id="KW-0547">Nucleotide-binding</keyword>
<evidence type="ECO:0000256" key="7">
    <source>
        <dbReference type="PIRSR" id="PIRSR630616-1"/>
    </source>
</evidence>
<dbReference type="InterPro" id="IPR011009">
    <property type="entry name" value="Kinase-like_dom_sf"/>
</dbReference>
<comment type="similarity">
    <text evidence="11">Belongs to the protein kinase superfamily. Ser/Thr protein kinase family. Aurora subfamily.</text>
</comment>
<comment type="caution">
    <text evidence="15">The sequence shown here is derived from an EMBL/GenBank/DDBJ whole genome shotgun (WGS) entry which is preliminary data.</text>
</comment>
<dbReference type="Proteomes" id="UP000553632">
    <property type="component" value="Unassembled WGS sequence"/>
</dbReference>
<dbReference type="EC" id="2.7.11.1" evidence="11"/>
<dbReference type="Gene3D" id="1.10.510.10">
    <property type="entry name" value="Transferase(Phosphotransferase) domain 1"/>
    <property type="match status" value="1"/>
</dbReference>
<dbReference type="FunFam" id="3.30.200.20:FF:000042">
    <property type="entry name" value="Aurora kinase A"/>
    <property type="match status" value="1"/>
</dbReference>
<evidence type="ECO:0000256" key="11">
    <source>
        <dbReference type="RuleBase" id="RU367134"/>
    </source>
</evidence>
<evidence type="ECO:0000256" key="1">
    <source>
        <dbReference type="ARBA" id="ARBA00011245"/>
    </source>
</evidence>
<keyword evidence="13" id="KW-0812">Transmembrane</keyword>
<dbReference type="SUPFAM" id="SSF56112">
    <property type="entry name" value="Protein kinase-like (PK-like)"/>
    <property type="match status" value="1"/>
</dbReference>
<evidence type="ECO:0000256" key="12">
    <source>
        <dbReference type="SAM" id="MobiDB-lite"/>
    </source>
</evidence>
<evidence type="ECO:0000256" key="5">
    <source>
        <dbReference type="ARBA" id="ARBA00022777"/>
    </source>
</evidence>